<dbReference type="RefSeq" id="WP_171204326.1">
    <property type="nucleotide sequence ID" value="NZ_BAAANP010000037.1"/>
</dbReference>
<dbReference type="SUPFAM" id="SSF52980">
    <property type="entry name" value="Restriction endonuclease-like"/>
    <property type="match status" value="1"/>
</dbReference>
<dbReference type="EMBL" id="JABEMA010000415">
    <property type="protein sequence ID" value="NNH24594.1"/>
    <property type="molecule type" value="Genomic_DNA"/>
</dbReference>
<dbReference type="Gene3D" id="3.40.960.10">
    <property type="entry name" value="VSR Endonuclease"/>
    <property type="match status" value="1"/>
</dbReference>
<dbReference type="InterPro" id="IPR007569">
    <property type="entry name" value="DUF559"/>
</dbReference>
<gene>
    <name evidence="2" type="ORF">HLB09_16170</name>
</gene>
<evidence type="ECO:0000259" key="1">
    <source>
        <dbReference type="Pfam" id="PF04480"/>
    </source>
</evidence>
<keyword evidence="3" id="KW-1185">Reference proteome</keyword>
<evidence type="ECO:0000313" key="2">
    <source>
        <dbReference type="EMBL" id="NNH24594.1"/>
    </source>
</evidence>
<feature type="domain" description="DUF559" evidence="1">
    <location>
        <begin position="18"/>
        <end position="80"/>
    </location>
</feature>
<organism evidence="2 3">
    <name type="scientific">Pseudokineococcus marinus</name>
    <dbReference type="NCBI Taxonomy" id="351215"/>
    <lineage>
        <taxon>Bacteria</taxon>
        <taxon>Bacillati</taxon>
        <taxon>Actinomycetota</taxon>
        <taxon>Actinomycetes</taxon>
        <taxon>Kineosporiales</taxon>
        <taxon>Kineosporiaceae</taxon>
        <taxon>Pseudokineococcus</taxon>
    </lineage>
</organism>
<name>A0A849BW49_9ACTN</name>
<dbReference type="AlphaFoldDB" id="A0A849BW49"/>
<proteinExistence type="predicted"/>
<evidence type="ECO:0000313" key="3">
    <source>
        <dbReference type="Proteomes" id="UP000555552"/>
    </source>
</evidence>
<comment type="caution">
    <text evidence="2">The sequence shown here is derived from an EMBL/GenBank/DDBJ whole genome shotgun (WGS) entry which is preliminary data.</text>
</comment>
<dbReference type="Pfam" id="PF04480">
    <property type="entry name" value="DUF559"/>
    <property type="match status" value="1"/>
</dbReference>
<sequence length="105" mass="11713">MPQVRVVLPDLGVVRPDLLDEERRIALEADSFAWHGSRAALARDCERYDALVVEGYLVLRFSWEQVVGVPDAVADTVRRAVALVDQRHAVHSDLQTAAPPDATRR</sequence>
<dbReference type="InterPro" id="IPR011335">
    <property type="entry name" value="Restrct_endonuc-II-like"/>
</dbReference>
<reference evidence="2 3" key="1">
    <citation type="submission" date="2020-05" db="EMBL/GenBank/DDBJ databases">
        <title>MicrobeNet Type strains.</title>
        <authorList>
            <person name="Nicholson A.C."/>
        </authorList>
    </citation>
    <scope>NUCLEOTIDE SEQUENCE [LARGE SCALE GENOMIC DNA]</scope>
    <source>
        <strain evidence="2 3">JCM 14547</strain>
    </source>
</reference>
<protein>
    <submittedName>
        <fullName evidence="2">DUF559 domain-containing protein</fullName>
    </submittedName>
</protein>
<dbReference type="Proteomes" id="UP000555552">
    <property type="component" value="Unassembled WGS sequence"/>
</dbReference>
<accession>A0A849BW49</accession>